<evidence type="ECO:0000313" key="1">
    <source>
        <dbReference type="EMBL" id="PNX83718.1"/>
    </source>
</evidence>
<proteinExistence type="predicted"/>
<gene>
    <name evidence="1" type="ORF">L195_g039765</name>
</gene>
<organism evidence="1 2">
    <name type="scientific">Trifolium pratense</name>
    <name type="common">Red clover</name>
    <dbReference type="NCBI Taxonomy" id="57577"/>
    <lineage>
        <taxon>Eukaryota</taxon>
        <taxon>Viridiplantae</taxon>
        <taxon>Streptophyta</taxon>
        <taxon>Embryophyta</taxon>
        <taxon>Tracheophyta</taxon>
        <taxon>Spermatophyta</taxon>
        <taxon>Magnoliopsida</taxon>
        <taxon>eudicotyledons</taxon>
        <taxon>Gunneridae</taxon>
        <taxon>Pentapetalae</taxon>
        <taxon>rosids</taxon>
        <taxon>fabids</taxon>
        <taxon>Fabales</taxon>
        <taxon>Fabaceae</taxon>
        <taxon>Papilionoideae</taxon>
        <taxon>50 kb inversion clade</taxon>
        <taxon>NPAAA clade</taxon>
        <taxon>Hologalegina</taxon>
        <taxon>IRL clade</taxon>
        <taxon>Trifolieae</taxon>
        <taxon>Trifolium</taxon>
    </lineage>
</organism>
<dbReference type="Proteomes" id="UP000236291">
    <property type="component" value="Unassembled WGS sequence"/>
</dbReference>
<sequence length="50" mass="5594">MQAGIHLTDDNVELQLWENKTDDEPHWSLTARMVVREGAAAVFAVVMAAR</sequence>
<dbReference type="AlphaFoldDB" id="A0A2K3LYU6"/>
<evidence type="ECO:0000313" key="2">
    <source>
        <dbReference type="Proteomes" id="UP000236291"/>
    </source>
</evidence>
<reference evidence="1 2" key="1">
    <citation type="journal article" date="2014" name="Am. J. Bot.">
        <title>Genome assembly and annotation for red clover (Trifolium pratense; Fabaceae).</title>
        <authorList>
            <person name="Istvanek J."/>
            <person name="Jaros M."/>
            <person name="Krenek A."/>
            <person name="Repkova J."/>
        </authorList>
    </citation>
    <scope>NUCLEOTIDE SEQUENCE [LARGE SCALE GENOMIC DNA]</scope>
    <source>
        <strain evidence="2">cv. Tatra</strain>
        <tissue evidence="1">Young leaves</tissue>
    </source>
</reference>
<protein>
    <submittedName>
        <fullName evidence="1">Uncharacterized protein</fullName>
    </submittedName>
</protein>
<feature type="non-terminal residue" evidence="1">
    <location>
        <position position="50"/>
    </location>
</feature>
<dbReference type="EMBL" id="ASHM01044773">
    <property type="protein sequence ID" value="PNX83718.1"/>
    <property type="molecule type" value="Genomic_DNA"/>
</dbReference>
<accession>A0A2K3LYU6</accession>
<reference evidence="1 2" key="2">
    <citation type="journal article" date="2017" name="Front. Plant Sci.">
        <title>Gene Classification and Mining of Molecular Markers Useful in Red Clover (Trifolium pratense) Breeding.</title>
        <authorList>
            <person name="Istvanek J."/>
            <person name="Dluhosova J."/>
            <person name="Dluhos P."/>
            <person name="Patkova L."/>
            <person name="Nedelnik J."/>
            <person name="Repkova J."/>
        </authorList>
    </citation>
    <scope>NUCLEOTIDE SEQUENCE [LARGE SCALE GENOMIC DNA]</scope>
    <source>
        <strain evidence="2">cv. Tatra</strain>
        <tissue evidence="1">Young leaves</tissue>
    </source>
</reference>
<name>A0A2K3LYU6_TRIPR</name>
<comment type="caution">
    <text evidence="1">The sequence shown here is derived from an EMBL/GenBank/DDBJ whole genome shotgun (WGS) entry which is preliminary data.</text>
</comment>